<keyword evidence="4" id="KW-1185">Reference proteome</keyword>
<dbReference type="Proteomes" id="UP000214646">
    <property type="component" value="Unassembled WGS sequence"/>
</dbReference>
<dbReference type="RefSeq" id="WP_088255603.1">
    <property type="nucleotide sequence ID" value="NZ_NIDE01000005.1"/>
</dbReference>
<proteinExistence type="predicted"/>
<gene>
    <name evidence="3" type="ORF">FRUB_04511</name>
    <name evidence="2" type="ORF">FRUB_07993</name>
    <name evidence="1" type="ORF">FRUB_10064</name>
</gene>
<accession>A0A225DN14</accession>
<evidence type="ECO:0000313" key="1">
    <source>
        <dbReference type="EMBL" id="OWK35222.1"/>
    </source>
</evidence>
<reference evidence="3" key="2">
    <citation type="journal article" date="2018" name="Appl. Environ. Microbiol.">
        <title>Genome Analysis of Fimbriiglobus ruber SP5(T), a Planctomycete with Confirmed Chitinolytic Capability.</title>
        <authorList>
            <person name="Ravin N.V."/>
            <person name="Rakitin A.L."/>
            <person name="Ivanova A.A."/>
            <person name="Beletsky A.V."/>
            <person name="Kulichevskaya I.S."/>
            <person name="Mardanov A.V."/>
            <person name="Dedysh S.N."/>
        </authorList>
    </citation>
    <scope>NUCLEOTIDE SEQUENCE</scope>
    <source>
        <strain evidence="3">SP5</strain>
    </source>
</reference>
<dbReference type="EMBL" id="NIDE01000017">
    <property type="protein sequence ID" value="OWK35430.1"/>
    <property type="molecule type" value="Genomic_DNA"/>
</dbReference>
<organism evidence="3 4">
    <name type="scientific">Fimbriiglobus ruber</name>
    <dbReference type="NCBI Taxonomy" id="1908690"/>
    <lineage>
        <taxon>Bacteria</taxon>
        <taxon>Pseudomonadati</taxon>
        <taxon>Planctomycetota</taxon>
        <taxon>Planctomycetia</taxon>
        <taxon>Gemmatales</taxon>
        <taxon>Gemmataceae</taxon>
        <taxon>Fimbriiglobus</taxon>
    </lineage>
</organism>
<reference evidence="4" key="1">
    <citation type="submission" date="2017-06" db="EMBL/GenBank/DDBJ databases">
        <title>Genome analysis of Fimbriiglobus ruber SP5, the first member of the order Planctomycetales with confirmed chitinolytic capability.</title>
        <authorList>
            <person name="Ravin N.V."/>
            <person name="Rakitin A.L."/>
            <person name="Ivanova A.A."/>
            <person name="Beletsky A.V."/>
            <person name="Kulichevskaya I.S."/>
            <person name="Mardanov A.V."/>
            <person name="Dedysh S.N."/>
        </authorList>
    </citation>
    <scope>NUCLEOTIDE SEQUENCE [LARGE SCALE GENOMIC DNA]</scope>
    <source>
        <strain evidence="4">SP5</strain>
    </source>
</reference>
<protein>
    <submittedName>
        <fullName evidence="3">Uncharacterized protein</fullName>
    </submittedName>
</protein>
<dbReference type="AlphaFoldDB" id="A0A225DN14"/>
<evidence type="ECO:0000313" key="4">
    <source>
        <dbReference type="Proteomes" id="UP000214646"/>
    </source>
</evidence>
<dbReference type="EMBL" id="NIDE01000019">
    <property type="protein sequence ID" value="OWK35222.1"/>
    <property type="molecule type" value="Genomic_DNA"/>
</dbReference>
<evidence type="ECO:0000313" key="3">
    <source>
        <dbReference type="EMBL" id="OWK42433.1"/>
    </source>
</evidence>
<name>A0A225DN14_9BACT</name>
<dbReference type="EMBL" id="NIDE01000005">
    <property type="protein sequence ID" value="OWK42433.1"/>
    <property type="molecule type" value="Genomic_DNA"/>
</dbReference>
<comment type="caution">
    <text evidence="3">The sequence shown here is derived from an EMBL/GenBank/DDBJ whole genome shotgun (WGS) entry which is preliminary data.</text>
</comment>
<evidence type="ECO:0000313" key="2">
    <source>
        <dbReference type="EMBL" id="OWK35430.1"/>
    </source>
</evidence>
<sequence>MFSNVHSVSLGSKRLLRLLHDEQMRKFRQAPREDREQFAEQAAKYRDMMSALDMIGMLAYAGRR</sequence>